<keyword evidence="2" id="KW-1185">Reference proteome</keyword>
<evidence type="ECO:0000313" key="2">
    <source>
        <dbReference type="Proteomes" id="UP001224775"/>
    </source>
</evidence>
<dbReference type="Proteomes" id="UP001224775">
    <property type="component" value="Unassembled WGS sequence"/>
</dbReference>
<dbReference type="AlphaFoldDB" id="A0AAD8XUH8"/>
<sequence length="509" mass="57227">MMSSLQPSHPQDNTTAAHWNTAGTETAQLYAQLFQAQADYAVMQQQFSAFVAENTPSSIVEAVNHSSVNNVVASPLTSNNNTACGPCFSYGNQQQQVQQLDQVQTQVMQGGPQGDYHLKEVDPSQQLHCGLITSGIVKCINIADPNIIQNHPTRLSIPSDEQFLDPVYNFLRSACIEVFVATDENDTGGRGRGTQAIGQVGLRCVHCKHIQRNRRANQAVSYPSRTSNIFESVRNYQRIHLEACEYIPSEFKTKYMELVSQSYRIIHLKYIKVYFAEAACEIGMMQTPNGLFFGAPPNTSGKPSEKLLAIMCIAENPTASEHKQLRDLIFPKVDDRLVNSKFSHIASLNTRKVIAKCRQERAVFVYPSDFPIISDFRFVLFHQFLPCRPPKSALSRRRTKPDKWDTLSGLYCKHCAKAHPGERYLRGMYFPLDLESLCDSSLPCNLQCHIMTCQYVPFATKETLDELQRLAAEHGVITKRNAKKTFLQQLWKRMANYYPAPGKGGEGVS</sequence>
<protein>
    <submittedName>
        <fullName evidence="1">Uncharacterized protein</fullName>
    </submittedName>
</protein>
<accession>A0AAD8XUH8</accession>
<dbReference type="EMBL" id="JATAAI010000043">
    <property type="protein sequence ID" value="KAK1733952.1"/>
    <property type="molecule type" value="Genomic_DNA"/>
</dbReference>
<evidence type="ECO:0000313" key="1">
    <source>
        <dbReference type="EMBL" id="KAK1733952.1"/>
    </source>
</evidence>
<comment type="caution">
    <text evidence="1">The sequence shown here is derived from an EMBL/GenBank/DDBJ whole genome shotgun (WGS) entry which is preliminary data.</text>
</comment>
<name>A0AAD8XUH8_9STRA</name>
<gene>
    <name evidence="1" type="ORF">QTG54_015479</name>
</gene>
<proteinExistence type="predicted"/>
<reference evidence="1" key="1">
    <citation type="submission" date="2023-06" db="EMBL/GenBank/DDBJ databases">
        <title>Survivors Of The Sea: Transcriptome response of Skeletonema marinoi to long-term dormancy.</title>
        <authorList>
            <person name="Pinder M.I.M."/>
            <person name="Kourtchenko O."/>
            <person name="Robertson E.K."/>
            <person name="Larsson T."/>
            <person name="Maumus F."/>
            <person name="Osuna-Cruz C.M."/>
            <person name="Vancaester E."/>
            <person name="Stenow R."/>
            <person name="Vandepoele K."/>
            <person name="Ploug H."/>
            <person name="Bruchert V."/>
            <person name="Godhe A."/>
            <person name="Topel M."/>
        </authorList>
    </citation>
    <scope>NUCLEOTIDE SEQUENCE</scope>
    <source>
        <strain evidence="1">R05AC</strain>
    </source>
</reference>
<organism evidence="1 2">
    <name type="scientific">Skeletonema marinoi</name>
    <dbReference type="NCBI Taxonomy" id="267567"/>
    <lineage>
        <taxon>Eukaryota</taxon>
        <taxon>Sar</taxon>
        <taxon>Stramenopiles</taxon>
        <taxon>Ochrophyta</taxon>
        <taxon>Bacillariophyta</taxon>
        <taxon>Coscinodiscophyceae</taxon>
        <taxon>Thalassiosirophycidae</taxon>
        <taxon>Thalassiosirales</taxon>
        <taxon>Skeletonemataceae</taxon>
        <taxon>Skeletonema</taxon>
        <taxon>Skeletonema marinoi-dohrnii complex</taxon>
    </lineage>
</organism>